<reference evidence="3" key="1">
    <citation type="journal article" date="2011" name="Proc. Natl. Acad. Sci. U.S.A.">
        <title>Obligate biotrophy features unraveled by the genomic analysis of rust fungi.</title>
        <authorList>
            <person name="Duplessis S."/>
            <person name="Cuomo C.A."/>
            <person name="Lin Y.-C."/>
            <person name="Aerts A."/>
            <person name="Tisserant E."/>
            <person name="Veneault-Fourrey C."/>
            <person name="Joly D.L."/>
            <person name="Hacquard S."/>
            <person name="Amselem J."/>
            <person name="Cantarel B.L."/>
            <person name="Chiu R."/>
            <person name="Coutinho P.M."/>
            <person name="Feau N."/>
            <person name="Field M."/>
            <person name="Frey P."/>
            <person name="Gelhaye E."/>
            <person name="Goldberg J."/>
            <person name="Grabherr M.G."/>
            <person name="Kodira C.D."/>
            <person name="Kohler A."/>
            <person name="Kuees U."/>
            <person name="Lindquist E.A."/>
            <person name="Lucas S.M."/>
            <person name="Mago R."/>
            <person name="Mauceli E."/>
            <person name="Morin E."/>
            <person name="Murat C."/>
            <person name="Pangilinan J.L."/>
            <person name="Park R."/>
            <person name="Pearson M."/>
            <person name="Quesneville H."/>
            <person name="Rouhier N."/>
            <person name="Sakthikumar S."/>
            <person name="Salamov A.A."/>
            <person name="Schmutz J."/>
            <person name="Selles B."/>
            <person name="Shapiro H."/>
            <person name="Tanguay P."/>
            <person name="Tuskan G.A."/>
            <person name="Henrissat B."/>
            <person name="Van de Peer Y."/>
            <person name="Rouze P."/>
            <person name="Ellis J.G."/>
            <person name="Dodds P.N."/>
            <person name="Schein J.E."/>
            <person name="Zhong S."/>
            <person name="Hamelin R.C."/>
            <person name="Grigoriev I.V."/>
            <person name="Szabo L.J."/>
            <person name="Martin F."/>
        </authorList>
    </citation>
    <scope>NUCLEOTIDE SEQUENCE [LARGE SCALE GENOMIC DNA]</scope>
    <source>
        <strain evidence="3">98AG31 / pathotype 3-4-7</strain>
    </source>
</reference>
<dbReference type="KEGG" id="mlr:MELLADRAFT_113450"/>
<organism evidence="3">
    <name type="scientific">Melampsora larici-populina (strain 98AG31 / pathotype 3-4-7)</name>
    <name type="common">Poplar leaf rust fungus</name>
    <dbReference type="NCBI Taxonomy" id="747676"/>
    <lineage>
        <taxon>Eukaryota</taxon>
        <taxon>Fungi</taxon>
        <taxon>Dikarya</taxon>
        <taxon>Basidiomycota</taxon>
        <taxon>Pucciniomycotina</taxon>
        <taxon>Pucciniomycetes</taxon>
        <taxon>Pucciniales</taxon>
        <taxon>Melampsoraceae</taxon>
        <taxon>Melampsora</taxon>
    </lineage>
</organism>
<dbReference type="GeneID" id="18924986"/>
<feature type="compositionally biased region" description="Low complexity" evidence="1">
    <location>
        <begin position="122"/>
        <end position="132"/>
    </location>
</feature>
<evidence type="ECO:0000313" key="2">
    <source>
        <dbReference type="EMBL" id="EGF98524.1"/>
    </source>
</evidence>
<proteinExistence type="predicted"/>
<name>F4S9W8_MELLP</name>
<dbReference type="HOGENOM" id="CLU_015424_2_0_1"/>
<dbReference type="InParanoid" id="F4S9W8"/>
<dbReference type="AlphaFoldDB" id="F4S9W8"/>
<accession>F4S9W8</accession>
<dbReference type="EMBL" id="GL883174">
    <property type="protein sequence ID" value="EGF98524.1"/>
    <property type="molecule type" value="Genomic_DNA"/>
</dbReference>
<dbReference type="Proteomes" id="UP000001072">
    <property type="component" value="Unassembled WGS sequence"/>
</dbReference>
<dbReference type="RefSeq" id="XP_007418193.1">
    <property type="nucleotide sequence ID" value="XM_007418131.1"/>
</dbReference>
<gene>
    <name evidence="2" type="ORF">MELLADRAFT_113450</name>
</gene>
<evidence type="ECO:0000256" key="1">
    <source>
        <dbReference type="SAM" id="MobiDB-lite"/>
    </source>
</evidence>
<sequence length="445" mass="48586">MTLGSSGAPHPTTVTIVRHGGVTSSTTSWLSSTLAPHDQSNLYPPIGVHESHPMEFPLIMVLPPQKDGLCFTAYSSPVCAKHTRSSKTATMPPQNKEINTQTLVQLGITPHQLNELRRMQGTTSTSTNPTPNYSAPCRTAPASASNPHQWAQSSNTLGQRLPIESVVMLQQNRAERDAASAKRQTPNLINTAKMATITLWVNSDYVKPIAAFFHQWPLVYLEQSKLLSQAVTAAVGPLWDSALSIWDYSLNTWLNTMVNYPHQIPEGQRSIIVRLPNVDVPHSSLPSLKLKVLSQTQTNTSNRSIPTLEFLSDMELPPICNSASGLPPQAPMVTNKTNVLFLSGEPCQKTIPASGHRPSTPPNPNSQCFDLTQSSNSSLEDNCDVPGRTDAGAIVTQDPNDVIVASSKLQKGWPTKEVLLSSLFSWYHDAIGGEPRETWLDHFGH</sequence>
<feature type="compositionally biased region" description="Polar residues" evidence="1">
    <location>
        <begin position="142"/>
        <end position="152"/>
    </location>
</feature>
<keyword evidence="3" id="KW-1185">Reference proteome</keyword>
<evidence type="ECO:0000313" key="3">
    <source>
        <dbReference type="Proteomes" id="UP000001072"/>
    </source>
</evidence>
<dbReference type="VEuPathDB" id="FungiDB:MELLADRAFT_113450"/>
<protein>
    <submittedName>
        <fullName evidence="2">Uncharacterized protein</fullName>
    </submittedName>
</protein>
<feature type="region of interest" description="Disordered" evidence="1">
    <location>
        <begin position="120"/>
        <end position="152"/>
    </location>
</feature>